<sequence length="95" mass="10648">MPDGLIARRLMIFGRVQGVWYRAWTVETARELGLTGWVRNRTDGSVEALVQGRHEAVEAFIRRAHDGPPAAAVARIDIADAPAEPRDRFDKRPTL</sequence>
<evidence type="ECO:0000256" key="2">
    <source>
        <dbReference type="ARBA" id="ARBA00012150"/>
    </source>
</evidence>
<evidence type="ECO:0000313" key="7">
    <source>
        <dbReference type="EMBL" id="MFD1105758.1"/>
    </source>
</evidence>
<protein>
    <recommendedName>
        <fullName evidence="2 4">acylphosphatase</fullName>
        <ecNumber evidence="2 4">3.6.1.7</ecNumber>
    </recommendedName>
</protein>
<dbReference type="InterPro" id="IPR036046">
    <property type="entry name" value="Acylphosphatase-like_dom_sf"/>
</dbReference>
<dbReference type="InterPro" id="IPR020456">
    <property type="entry name" value="Acylphosphatase"/>
</dbReference>
<dbReference type="InterPro" id="IPR017968">
    <property type="entry name" value="Acylphosphatase_CS"/>
</dbReference>
<dbReference type="Proteomes" id="UP001597203">
    <property type="component" value="Unassembled WGS sequence"/>
</dbReference>
<keyword evidence="4" id="KW-0378">Hydrolase</keyword>
<feature type="domain" description="Acylphosphatase-like" evidence="6">
    <location>
        <begin position="7"/>
        <end position="93"/>
    </location>
</feature>
<dbReference type="PANTHER" id="PTHR47268:SF4">
    <property type="entry name" value="ACYLPHOSPHATASE"/>
    <property type="match status" value="1"/>
</dbReference>
<evidence type="ECO:0000256" key="1">
    <source>
        <dbReference type="ARBA" id="ARBA00005614"/>
    </source>
</evidence>
<proteinExistence type="inferred from homology"/>
<accession>A0ABW3P360</accession>
<name>A0ABW3P360_9SPHN</name>
<comment type="catalytic activity">
    <reaction evidence="3 4">
        <text>an acyl phosphate + H2O = a carboxylate + phosphate + H(+)</text>
        <dbReference type="Rhea" id="RHEA:14965"/>
        <dbReference type="ChEBI" id="CHEBI:15377"/>
        <dbReference type="ChEBI" id="CHEBI:15378"/>
        <dbReference type="ChEBI" id="CHEBI:29067"/>
        <dbReference type="ChEBI" id="CHEBI:43474"/>
        <dbReference type="ChEBI" id="CHEBI:59918"/>
        <dbReference type="EC" id="3.6.1.7"/>
    </reaction>
</comment>
<evidence type="ECO:0000256" key="3">
    <source>
        <dbReference type="ARBA" id="ARBA00047645"/>
    </source>
</evidence>
<reference evidence="8" key="1">
    <citation type="journal article" date="2019" name="Int. J. Syst. Evol. Microbiol.">
        <title>The Global Catalogue of Microorganisms (GCM) 10K type strain sequencing project: providing services to taxonomists for standard genome sequencing and annotation.</title>
        <authorList>
            <consortium name="The Broad Institute Genomics Platform"/>
            <consortium name="The Broad Institute Genome Sequencing Center for Infectious Disease"/>
            <person name="Wu L."/>
            <person name="Ma J."/>
        </authorList>
    </citation>
    <scope>NUCLEOTIDE SEQUENCE [LARGE SCALE GENOMIC DNA]</scope>
    <source>
        <strain evidence="8">CCUG 54329</strain>
    </source>
</reference>
<dbReference type="Gene3D" id="3.30.70.100">
    <property type="match status" value="1"/>
</dbReference>
<dbReference type="EC" id="3.6.1.7" evidence="2 4"/>
<evidence type="ECO:0000256" key="4">
    <source>
        <dbReference type="PROSITE-ProRule" id="PRU00520"/>
    </source>
</evidence>
<evidence type="ECO:0000256" key="5">
    <source>
        <dbReference type="RuleBase" id="RU004168"/>
    </source>
</evidence>
<dbReference type="EMBL" id="JBHTLS010000127">
    <property type="protein sequence ID" value="MFD1105758.1"/>
    <property type="molecule type" value="Genomic_DNA"/>
</dbReference>
<dbReference type="PANTHER" id="PTHR47268">
    <property type="entry name" value="ACYLPHOSPHATASE"/>
    <property type="match status" value="1"/>
</dbReference>
<evidence type="ECO:0000259" key="6">
    <source>
        <dbReference type="PROSITE" id="PS51160"/>
    </source>
</evidence>
<dbReference type="InterPro" id="IPR001792">
    <property type="entry name" value="Acylphosphatase-like_dom"/>
</dbReference>
<dbReference type="SUPFAM" id="SSF54975">
    <property type="entry name" value="Acylphosphatase/BLUF domain-like"/>
    <property type="match status" value="1"/>
</dbReference>
<organism evidence="7 8">
    <name type="scientific">Sphingobium olei</name>
    <dbReference type="NCBI Taxonomy" id="420955"/>
    <lineage>
        <taxon>Bacteria</taxon>
        <taxon>Pseudomonadati</taxon>
        <taxon>Pseudomonadota</taxon>
        <taxon>Alphaproteobacteria</taxon>
        <taxon>Sphingomonadales</taxon>
        <taxon>Sphingomonadaceae</taxon>
        <taxon>Sphingobium</taxon>
    </lineage>
</organism>
<dbReference type="PROSITE" id="PS51160">
    <property type="entry name" value="ACYLPHOSPHATASE_3"/>
    <property type="match status" value="1"/>
</dbReference>
<feature type="active site" evidence="4">
    <location>
        <position position="22"/>
    </location>
</feature>
<comment type="caution">
    <text evidence="7">The sequence shown here is derived from an EMBL/GenBank/DDBJ whole genome shotgun (WGS) entry which is preliminary data.</text>
</comment>
<feature type="active site" evidence="4">
    <location>
        <position position="40"/>
    </location>
</feature>
<gene>
    <name evidence="7" type="ORF">ACFQ24_12875</name>
</gene>
<dbReference type="PRINTS" id="PR00112">
    <property type="entry name" value="ACYLPHPHTASE"/>
</dbReference>
<keyword evidence="8" id="KW-1185">Reference proteome</keyword>
<comment type="similarity">
    <text evidence="1 5">Belongs to the acylphosphatase family.</text>
</comment>
<dbReference type="RefSeq" id="WP_380911801.1">
    <property type="nucleotide sequence ID" value="NZ_JBHTLS010000127.1"/>
</dbReference>
<dbReference type="Pfam" id="PF00708">
    <property type="entry name" value="Acylphosphatase"/>
    <property type="match status" value="1"/>
</dbReference>
<dbReference type="PROSITE" id="PS00151">
    <property type="entry name" value="ACYLPHOSPHATASE_2"/>
    <property type="match status" value="1"/>
</dbReference>
<evidence type="ECO:0000313" key="8">
    <source>
        <dbReference type="Proteomes" id="UP001597203"/>
    </source>
</evidence>